<proteinExistence type="predicted"/>
<reference evidence="1" key="1">
    <citation type="journal article" date="2019" name="Science">
        <title>Mutation of a bHLH transcription factor allowed almond domestication.</title>
        <authorList>
            <person name="Sanchez-Perez R."/>
            <person name="Pavan S."/>
            <person name="Mazzeo R."/>
            <person name="Moldovan C."/>
            <person name="Aiese Cigliano R."/>
            <person name="Del Cueto J."/>
            <person name="Ricciardi F."/>
            <person name="Lotti C."/>
            <person name="Ricciardi L."/>
            <person name="Dicenta F."/>
            <person name="Lopez-Marques R.L."/>
            <person name="Lindberg Moller B."/>
        </authorList>
    </citation>
    <scope>NUCLEOTIDE SEQUENCE</scope>
</reference>
<accession>A0A4Y1QQY0</accession>
<evidence type="ECO:0000313" key="1">
    <source>
        <dbReference type="EMBL" id="BBG94275.1"/>
    </source>
</evidence>
<protein>
    <submittedName>
        <fullName evidence="1">Non-ATPase subunit 9</fullName>
    </submittedName>
</protein>
<name>A0A4Y1QQY0_PRUDU</name>
<organism evidence="1">
    <name type="scientific">Prunus dulcis</name>
    <name type="common">Almond</name>
    <name type="synonym">Amygdalus dulcis</name>
    <dbReference type="NCBI Taxonomy" id="3755"/>
    <lineage>
        <taxon>Eukaryota</taxon>
        <taxon>Viridiplantae</taxon>
        <taxon>Streptophyta</taxon>
        <taxon>Embryophyta</taxon>
        <taxon>Tracheophyta</taxon>
        <taxon>Spermatophyta</taxon>
        <taxon>Magnoliopsida</taxon>
        <taxon>eudicotyledons</taxon>
        <taxon>Gunneridae</taxon>
        <taxon>Pentapetalae</taxon>
        <taxon>rosids</taxon>
        <taxon>fabids</taxon>
        <taxon>Rosales</taxon>
        <taxon>Rosaceae</taxon>
        <taxon>Amygdaloideae</taxon>
        <taxon>Amygdaleae</taxon>
        <taxon>Prunus</taxon>
    </lineage>
</organism>
<feature type="non-terminal residue" evidence="1">
    <location>
        <position position="1"/>
    </location>
</feature>
<dbReference type="AlphaFoldDB" id="A0A4Y1QQY0"/>
<sequence length="78" mass="8698">EQLFLVERGFCSRAAIVHQGIYTANRNTAEKEKKKKRENEGTVPAKLSIYLRLGTTQIGLSLCITTDPPPLDLDSSKH</sequence>
<gene>
    <name evidence="1" type="ORF">Prudu_002512</name>
</gene>
<dbReference type="EMBL" id="AP019297">
    <property type="protein sequence ID" value="BBG94275.1"/>
    <property type="molecule type" value="Genomic_DNA"/>
</dbReference>